<dbReference type="InterPro" id="IPR050678">
    <property type="entry name" value="DNA_Partitioning_ATPase"/>
</dbReference>
<dbReference type="PIRSF" id="PIRSF009320">
    <property type="entry name" value="Nuc_binding_HP_1000"/>
    <property type="match status" value="1"/>
</dbReference>
<reference evidence="2 3" key="1">
    <citation type="submission" date="2018-09" db="EMBL/GenBank/DDBJ databases">
        <authorList>
            <person name="Zhu H."/>
        </authorList>
    </citation>
    <scope>NUCLEOTIDE SEQUENCE [LARGE SCALE GENOMIC DNA]</scope>
    <source>
        <strain evidence="2 3">K1W22B-8</strain>
    </source>
</reference>
<dbReference type="InterPro" id="IPR002586">
    <property type="entry name" value="CobQ/CobB/MinD/ParA_Nub-bd_dom"/>
</dbReference>
<keyword evidence="3" id="KW-1185">Reference proteome</keyword>
<dbReference type="InterPro" id="IPR048089">
    <property type="entry name" value="McdA"/>
</dbReference>
<dbReference type="AlphaFoldDB" id="A0A418WGS0"/>
<dbReference type="Gene3D" id="3.40.50.300">
    <property type="entry name" value="P-loop containing nucleotide triphosphate hydrolases"/>
    <property type="match status" value="1"/>
</dbReference>
<comment type="caution">
    <text evidence="2">The sequence shown here is derived from an EMBL/GenBank/DDBJ whole genome shotgun (WGS) entry which is preliminary data.</text>
</comment>
<dbReference type="NCBIfam" id="NF041546">
    <property type="entry name" value="ParA_partition"/>
    <property type="match status" value="1"/>
</dbReference>
<dbReference type="SUPFAM" id="SSF52540">
    <property type="entry name" value="P-loop containing nucleoside triphosphate hydrolases"/>
    <property type="match status" value="1"/>
</dbReference>
<dbReference type="EMBL" id="QYUK01000011">
    <property type="protein sequence ID" value="RJF89227.1"/>
    <property type="molecule type" value="Genomic_DNA"/>
</dbReference>
<feature type="domain" description="CobQ/CobB/MinD/ParA nucleotide binding" evidence="1">
    <location>
        <begin position="6"/>
        <end position="166"/>
    </location>
</feature>
<dbReference type="CDD" id="cd02042">
    <property type="entry name" value="ParAB_family"/>
    <property type="match status" value="1"/>
</dbReference>
<dbReference type="Pfam" id="PF01656">
    <property type="entry name" value="CbiA"/>
    <property type="match status" value="1"/>
</dbReference>
<evidence type="ECO:0000313" key="2">
    <source>
        <dbReference type="EMBL" id="RJF89227.1"/>
    </source>
</evidence>
<evidence type="ECO:0000313" key="3">
    <source>
        <dbReference type="Proteomes" id="UP000284605"/>
    </source>
</evidence>
<proteinExistence type="predicted"/>
<protein>
    <submittedName>
        <fullName evidence="2">ParA family protein</fullName>
    </submittedName>
</protein>
<accession>A0A418WGS0</accession>
<dbReference type="InterPro" id="IPR027417">
    <property type="entry name" value="P-loop_NTPase"/>
</dbReference>
<name>A0A418WGS0_9PROT</name>
<sequence length="214" mass="22455">MAAKVVTVAQQKGGAGKTTVAAHLAVALAEMGHKVCVVDTDPQQSLAAWVRVRAAFGAGNVAIAVKAAPGWKAGSEIDRAKREADIVVVDSPPHTESTAKTAIRAADLMLVPMQLSPMDMWATKPTLDLATSTKVPFLLVLNRVSPRGNLNEQVLREIAKAAYPVALARLGNRTAFAASLLDGLGVTESASKSPAAEEVRALAQEVVERFAARK</sequence>
<dbReference type="Proteomes" id="UP000284605">
    <property type="component" value="Unassembled WGS sequence"/>
</dbReference>
<dbReference type="PANTHER" id="PTHR13696:SF96">
    <property type="entry name" value="COBQ_COBB_MIND_PARA NUCLEOTIDE BINDING DOMAIN-CONTAINING PROTEIN"/>
    <property type="match status" value="1"/>
</dbReference>
<gene>
    <name evidence="2" type="ORF">D3874_21510</name>
</gene>
<organism evidence="2 3">
    <name type="scientific">Oleomonas cavernae</name>
    <dbReference type="NCBI Taxonomy" id="2320859"/>
    <lineage>
        <taxon>Bacteria</taxon>
        <taxon>Pseudomonadati</taxon>
        <taxon>Pseudomonadota</taxon>
        <taxon>Alphaproteobacteria</taxon>
        <taxon>Acetobacterales</taxon>
        <taxon>Acetobacteraceae</taxon>
        <taxon>Oleomonas</taxon>
    </lineage>
</organism>
<dbReference type="OrthoDB" id="9804460at2"/>
<dbReference type="RefSeq" id="WP_119780707.1">
    <property type="nucleotide sequence ID" value="NZ_QYUK01000011.1"/>
</dbReference>
<evidence type="ECO:0000259" key="1">
    <source>
        <dbReference type="Pfam" id="PF01656"/>
    </source>
</evidence>
<dbReference type="PANTHER" id="PTHR13696">
    <property type="entry name" value="P-LOOP CONTAINING NUCLEOSIDE TRIPHOSPHATE HYDROLASE"/>
    <property type="match status" value="1"/>
</dbReference>